<dbReference type="RefSeq" id="WP_075061361.1">
    <property type="nucleotide sequence ID" value="NZ_LGCL01000010.1"/>
</dbReference>
<name>A0A0N8GP19_9CHLR</name>
<comment type="caution">
    <text evidence="1">The sequence shown here is derived from an EMBL/GenBank/DDBJ whole genome shotgun (WGS) entry which is preliminary data.</text>
</comment>
<reference evidence="1 2" key="1">
    <citation type="submission" date="2015-07" db="EMBL/GenBank/DDBJ databases">
        <title>Genome sequence of Ornatilinea apprima DSM 23815.</title>
        <authorList>
            <person name="Hemp J."/>
            <person name="Ward L.M."/>
            <person name="Pace L.A."/>
            <person name="Fischer W.W."/>
        </authorList>
    </citation>
    <scope>NUCLEOTIDE SEQUENCE [LARGE SCALE GENOMIC DNA]</scope>
    <source>
        <strain evidence="1 2">P3M-1</strain>
    </source>
</reference>
<evidence type="ECO:0000313" key="2">
    <source>
        <dbReference type="Proteomes" id="UP000050417"/>
    </source>
</evidence>
<dbReference type="AlphaFoldDB" id="A0A0N8GP19"/>
<gene>
    <name evidence="1" type="ORF">ADN00_02390</name>
</gene>
<accession>A0A0N8GP19</accession>
<dbReference type="EMBL" id="LGCL01000010">
    <property type="protein sequence ID" value="KPL79666.1"/>
    <property type="molecule type" value="Genomic_DNA"/>
</dbReference>
<proteinExistence type="predicted"/>
<evidence type="ECO:0000313" key="1">
    <source>
        <dbReference type="EMBL" id="KPL79666.1"/>
    </source>
</evidence>
<keyword evidence="2" id="KW-1185">Reference proteome</keyword>
<sequence length="120" mass="13098">MDRIRFEDYKGKKVLIEDFSQMRPGPEFLALIAAAQKMIASQPQKSVLAVLDATGASFNNEILAAMKDFTKANTPYVKAAAVTGINGLLQVALSSISKFSGRSFNAFPTREAALDWLVQQ</sequence>
<dbReference type="OrthoDB" id="1122084at2"/>
<organism evidence="1 2">
    <name type="scientific">Ornatilinea apprima</name>
    <dbReference type="NCBI Taxonomy" id="1134406"/>
    <lineage>
        <taxon>Bacteria</taxon>
        <taxon>Bacillati</taxon>
        <taxon>Chloroflexota</taxon>
        <taxon>Anaerolineae</taxon>
        <taxon>Anaerolineales</taxon>
        <taxon>Anaerolineaceae</taxon>
        <taxon>Ornatilinea</taxon>
    </lineage>
</organism>
<dbReference type="Proteomes" id="UP000050417">
    <property type="component" value="Unassembled WGS sequence"/>
</dbReference>
<evidence type="ECO:0008006" key="3">
    <source>
        <dbReference type="Google" id="ProtNLM"/>
    </source>
</evidence>
<protein>
    <recommendedName>
        <fullName evidence="3">STAS/SEC14 domain-containing protein</fullName>
    </recommendedName>
</protein>